<feature type="transmembrane region" description="Helical" evidence="1">
    <location>
        <begin position="217"/>
        <end position="235"/>
    </location>
</feature>
<feature type="transmembrane region" description="Helical" evidence="1">
    <location>
        <begin position="169"/>
        <end position="188"/>
    </location>
</feature>
<evidence type="ECO:0000256" key="1">
    <source>
        <dbReference type="SAM" id="Phobius"/>
    </source>
</evidence>
<gene>
    <name evidence="2" type="ORF">FHS75_002339</name>
</gene>
<keyword evidence="1" id="KW-0812">Transmembrane</keyword>
<evidence type="ECO:0008006" key="4">
    <source>
        <dbReference type="Google" id="ProtNLM"/>
    </source>
</evidence>
<reference evidence="2 3" key="1">
    <citation type="submission" date="2020-07" db="EMBL/GenBank/DDBJ databases">
        <title>Genomic Encyclopedia of Type Strains, Phase IV (KMG-IV): sequencing the most valuable type-strain genomes for metagenomic binning, comparative biology and taxonomic classification.</title>
        <authorList>
            <person name="Goeker M."/>
        </authorList>
    </citation>
    <scope>NUCLEOTIDE SEQUENCE [LARGE SCALE GENOMIC DNA]</scope>
    <source>
        <strain evidence="2 3">DSM 29043</strain>
    </source>
</reference>
<sequence>MESTAMRWLRTVVLAAFVAAIGLGMFVPVYSDEIGWRFQERAALDGVDKMFTELCGPNTLAAPPFFMMPVRWYSALFNTAFADPFWVRASGVLYALLLAAMLFAILRRVAANARERDVLVTLGIGMLCLGMTPLLLVWSRPEQPIALTVLSAVCLGLGGAVAGRETGRATAWLRCAAIVALVVVAASYHLKGLAGLPIFLAALFFCAKGREAHVPRIAAALLILGIAAVSASYWLDRLSCPGNAALRELYEAHSIGASISSVSGIGDLRALAETVFGNVGVLRYILLTNPDQYPLASWLPAEQVTKAESLRWYLSLVIVWSGVLLIGLVAFVAAAVRAWRARAIPAPLVFAVAALVSFVGWTASQNWSNIYETTFVIPLLLLAVLLSLATAPKAGRARSIFEVSAVGVGLLALVNVALLGTVWAPGMARAFGQAGYIEDQPLSVSIRGYRQIEPKILETGRMCGIPEPENARAVLVDELTYFAYMESRLPQHRLGAFSHWNGDLQDPVGYLKSRDSDGIVVGCHILPESLRDKALRNGRFCCLGPDQW</sequence>
<keyword evidence="1" id="KW-1133">Transmembrane helix</keyword>
<feature type="transmembrane region" description="Helical" evidence="1">
    <location>
        <begin position="144"/>
        <end position="162"/>
    </location>
</feature>
<proteinExistence type="predicted"/>
<feature type="transmembrane region" description="Helical" evidence="1">
    <location>
        <begin position="118"/>
        <end position="138"/>
    </location>
</feature>
<protein>
    <recommendedName>
        <fullName evidence="4">Glycosyltransferase RgtA/B/C/D-like domain-containing protein</fullName>
    </recommendedName>
</protein>
<name>A0A7Z0BW92_9SPHN</name>
<comment type="caution">
    <text evidence="2">The sequence shown here is derived from an EMBL/GenBank/DDBJ whole genome shotgun (WGS) entry which is preliminary data.</text>
</comment>
<dbReference type="Proteomes" id="UP000522081">
    <property type="component" value="Unassembled WGS sequence"/>
</dbReference>
<keyword evidence="3" id="KW-1185">Reference proteome</keyword>
<accession>A0A7Z0BW92</accession>
<evidence type="ECO:0000313" key="2">
    <source>
        <dbReference type="EMBL" id="NYH96007.1"/>
    </source>
</evidence>
<feature type="transmembrane region" description="Helical" evidence="1">
    <location>
        <begin position="403"/>
        <end position="424"/>
    </location>
</feature>
<dbReference type="RefSeq" id="WP_179407862.1">
    <property type="nucleotide sequence ID" value="NZ_BMGF01000004.1"/>
</dbReference>
<keyword evidence="1" id="KW-0472">Membrane</keyword>
<feature type="transmembrane region" description="Helical" evidence="1">
    <location>
        <begin position="312"/>
        <end position="336"/>
    </location>
</feature>
<feature type="transmembrane region" description="Helical" evidence="1">
    <location>
        <begin position="370"/>
        <end position="391"/>
    </location>
</feature>
<feature type="transmembrane region" description="Helical" evidence="1">
    <location>
        <begin position="85"/>
        <end position="106"/>
    </location>
</feature>
<feature type="transmembrane region" description="Helical" evidence="1">
    <location>
        <begin position="343"/>
        <end position="364"/>
    </location>
</feature>
<evidence type="ECO:0000313" key="3">
    <source>
        <dbReference type="Proteomes" id="UP000522081"/>
    </source>
</evidence>
<dbReference type="AlphaFoldDB" id="A0A7Z0BW92"/>
<dbReference type="EMBL" id="JACBZF010000004">
    <property type="protein sequence ID" value="NYH96007.1"/>
    <property type="molecule type" value="Genomic_DNA"/>
</dbReference>
<organism evidence="2 3">
    <name type="scientific">Novosphingobium marinum</name>
    <dbReference type="NCBI Taxonomy" id="1514948"/>
    <lineage>
        <taxon>Bacteria</taxon>
        <taxon>Pseudomonadati</taxon>
        <taxon>Pseudomonadota</taxon>
        <taxon>Alphaproteobacteria</taxon>
        <taxon>Sphingomonadales</taxon>
        <taxon>Sphingomonadaceae</taxon>
        <taxon>Novosphingobium</taxon>
    </lineage>
</organism>